<dbReference type="InParanoid" id="K1PWF4"/>
<gene>
    <name evidence="2" type="ORF">CGI_10023344</name>
</gene>
<protein>
    <submittedName>
        <fullName evidence="2">Uncharacterized protein</fullName>
    </submittedName>
</protein>
<sequence>MKIVLHVEEGSTMDLESLRNKLERELISLRLTDAEVKFYKAKEQILHLKRRMGELRVRYRRAEVDENVPYQQSLRNRIIALKGVIFSYYDYVYLKADEIMKIREEKFNMDNAELIKSGLVPEIRGLRTNSSEFPESNENQPIEADEG</sequence>
<feature type="region of interest" description="Disordered" evidence="1">
    <location>
        <begin position="128"/>
        <end position="147"/>
    </location>
</feature>
<evidence type="ECO:0000256" key="1">
    <source>
        <dbReference type="SAM" id="MobiDB-lite"/>
    </source>
</evidence>
<reference evidence="2" key="1">
    <citation type="journal article" date="2012" name="Nature">
        <title>The oyster genome reveals stress adaptation and complexity of shell formation.</title>
        <authorList>
            <person name="Zhang G."/>
            <person name="Fang X."/>
            <person name="Guo X."/>
            <person name="Li L."/>
            <person name="Luo R."/>
            <person name="Xu F."/>
            <person name="Yang P."/>
            <person name="Zhang L."/>
            <person name="Wang X."/>
            <person name="Qi H."/>
            <person name="Xiong Z."/>
            <person name="Que H."/>
            <person name="Xie Y."/>
            <person name="Holland P.W."/>
            <person name="Paps J."/>
            <person name="Zhu Y."/>
            <person name="Wu F."/>
            <person name="Chen Y."/>
            <person name="Wang J."/>
            <person name="Peng C."/>
            <person name="Meng J."/>
            <person name="Yang L."/>
            <person name="Liu J."/>
            <person name="Wen B."/>
            <person name="Zhang N."/>
            <person name="Huang Z."/>
            <person name="Zhu Q."/>
            <person name="Feng Y."/>
            <person name="Mount A."/>
            <person name="Hedgecock D."/>
            <person name="Xu Z."/>
            <person name="Liu Y."/>
            <person name="Domazet-Loso T."/>
            <person name="Du Y."/>
            <person name="Sun X."/>
            <person name="Zhang S."/>
            <person name="Liu B."/>
            <person name="Cheng P."/>
            <person name="Jiang X."/>
            <person name="Li J."/>
            <person name="Fan D."/>
            <person name="Wang W."/>
            <person name="Fu W."/>
            <person name="Wang T."/>
            <person name="Wang B."/>
            <person name="Zhang J."/>
            <person name="Peng Z."/>
            <person name="Li Y."/>
            <person name="Li N."/>
            <person name="Wang J."/>
            <person name="Chen M."/>
            <person name="He Y."/>
            <person name="Tan F."/>
            <person name="Song X."/>
            <person name="Zheng Q."/>
            <person name="Huang R."/>
            <person name="Yang H."/>
            <person name="Du X."/>
            <person name="Chen L."/>
            <person name="Yang M."/>
            <person name="Gaffney P.M."/>
            <person name="Wang S."/>
            <person name="Luo L."/>
            <person name="She Z."/>
            <person name="Ming Y."/>
            <person name="Huang W."/>
            <person name="Zhang S."/>
            <person name="Huang B."/>
            <person name="Zhang Y."/>
            <person name="Qu T."/>
            <person name="Ni P."/>
            <person name="Miao G."/>
            <person name="Wang J."/>
            <person name="Wang Q."/>
            <person name="Steinberg C.E."/>
            <person name="Wang H."/>
            <person name="Li N."/>
            <person name="Qian L."/>
            <person name="Zhang G."/>
            <person name="Li Y."/>
            <person name="Yang H."/>
            <person name="Liu X."/>
            <person name="Wang J."/>
            <person name="Yin Y."/>
            <person name="Wang J."/>
        </authorList>
    </citation>
    <scope>NUCLEOTIDE SEQUENCE [LARGE SCALE GENOMIC DNA]</scope>
    <source>
        <strain evidence="2">05x7-T-G4-1.051#20</strain>
    </source>
</reference>
<dbReference type="HOGENOM" id="CLU_1769859_0_0_1"/>
<organism evidence="2">
    <name type="scientific">Magallana gigas</name>
    <name type="common">Pacific oyster</name>
    <name type="synonym">Crassostrea gigas</name>
    <dbReference type="NCBI Taxonomy" id="29159"/>
    <lineage>
        <taxon>Eukaryota</taxon>
        <taxon>Metazoa</taxon>
        <taxon>Spiralia</taxon>
        <taxon>Lophotrochozoa</taxon>
        <taxon>Mollusca</taxon>
        <taxon>Bivalvia</taxon>
        <taxon>Autobranchia</taxon>
        <taxon>Pteriomorphia</taxon>
        <taxon>Ostreida</taxon>
        <taxon>Ostreoidea</taxon>
        <taxon>Ostreidae</taxon>
        <taxon>Magallana</taxon>
    </lineage>
</organism>
<name>K1PWF4_MAGGI</name>
<accession>K1PWF4</accession>
<proteinExistence type="predicted"/>
<dbReference type="AlphaFoldDB" id="K1PWF4"/>
<evidence type="ECO:0000313" key="2">
    <source>
        <dbReference type="EMBL" id="EKC26043.1"/>
    </source>
</evidence>
<feature type="compositionally biased region" description="Polar residues" evidence="1">
    <location>
        <begin position="128"/>
        <end position="140"/>
    </location>
</feature>
<dbReference type="EMBL" id="JH817786">
    <property type="protein sequence ID" value="EKC26043.1"/>
    <property type="molecule type" value="Genomic_DNA"/>
</dbReference>